<reference evidence="2 3" key="2">
    <citation type="submission" date="2018-09" db="EMBL/GenBank/DDBJ databases">
        <title>Genomic Encyclopedia of Archaeal and Bacterial Type Strains, Phase II (KMG-II): from individual species to whole genera.</title>
        <authorList>
            <person name="Goeker M."/>
        </authorList>
    </citation>
    <scope>NUCLEOTIDE SEQUENCE [LARGE SCALE GENOMIC DNA]</scope>
    <source>
        <strain evidence="2 3">DSM 11458</strain>
    </source>
</reference>
<dbReference type="OrthoDB" id="256574at2"/>
<dbReference type="EMBL" id="RAQK01000004">
    <property type="protein sequence ID" value="RKE91056.1"/>
    <property type="molecule type" value="Genomic_DNA"/>
</dbReference>
<keyword evidence="1" id="KW-0418">Kinase</keyword>
<dbReference type="Gene3D" id="3.30.420.310">
    <property type="entry name" value="2-keto-3-deoxy-galactonokinase, C-terminal domain"/>
    <property type="match status" value="1"/>
</dbReference>
<gene>
    <name evidence="1" type="primary">dgoK</name>
    <name evidence="2" type="ORF">C8N30_3925</name>
    <name evidence="1" type="ORF">pSG53_021</name>
</gene>
<dbReference type="STRING" id="1443111.Z949_17"/>
<name>J7G4L8_9RHOB</name>
<dbReference type="GO" id="GO:0008671">
    <property type="term" value="F:2-dehydro-3-deoxygalactonokinase activity"/>
    <property type="evidence" value="ECO:0007669"/>
    <property type="project" value="UniProtKB-EC"/>
</dbReference>
<dbReference type="Pfam" id="PF05035">
    <property type="entry name" value="DGOK"/>
    <property type="match status" value="1"/>
</dbReference>
<dbReference type="AlphaFoldDB" id="J7G4L8"/>
<dbReference type="Gene3D" id="3.30.420.300">
    <property type="entry name" value="2-keto-3-deoxy-galactonokinase, substrate binding domain"/>
    <property type="match status" value="1"/>
</dbReference>
<protein>
    <submittedName>
        <fullName evidence="1">2-dehydro-3-deoxygalactonokinase</fullName>
        <ecNumber evidence="1">2.7.1.58</ecNumber>
    </submittedName>
</protein>
<accession>J7G4L8</accession>
<dbReference type="EC" id="2.7.1.58" evidence="1"/>
<geneLocation type="plasmid" evidence="1">
    <name>pSG53</name>
</geneLocation>
<evidence type="ECO:0000313" key="1">
    <source>
        <dbReference type="EMBL" id="AFP55391.1"/>
    </source>
</evidence>
<dbReference type="InterPro" id="IPR042258">
    <property type="entry name" value="DGOK_N"/>
</dbReference>
<dbReference type="InterPro" id="IPR007729">
    <property type="entry name" value="DGOK"/>
</dbReference>
<dbReference type="Proteomes" id="UP000284407">
    <property type="component" value="Unassembled WGS sequence"/>
</dbReference>
<dbReference type="GO" id="GO:0034194">
    <property type="term" value="P:D-galactonate catabolic process"/>
    <property type="evidence" value="ECO:0007669"/>
    <property type="project" value="InterPro"/>
</dbReference>
<keyword evidence="1" id="KW-0808">Transferase</keyword>
<evidence type="ECO:0000313" key="2">
    <source>
        <dbReference type="EMBL" id="RKE91056.1"/>
    </source>
</evidence>
<reference evidence="1" key="1">
    <citation type="journal article" date="2012" name="Environ. Microbiol.">
        <title>Think pink: photosynthesis, plasmids and the Roseobacter clade.</title>
        <authorList>
            <person name="Petersen J."/>
            <person name="Brinkmann H."/>
            <person name="Bunk B."/>
            <person name="Michael V."/>
            <person name="Pauker O."/>
            <person name="Pradella S."/>
        </authorList>
    </citation>
    <scope>NUCLEOTIDE SEQUENCE</scope>
    <source>
        <strain evidence="1">DSM 11458</strain>
        <plasmid evidence="1">pSG53</plasmid>
    </source>
</reference>
<dbReference type="EMBL" id="JN172926">
    <property type="protein sequence ID" value="AFP55391.1"/>
    <property type="molecule type" value="Genomic_DNA"/>
</dbReference>
<keyword evidence="1" id="KW-0614">Plasmid</keyword>
<organism evidence="1">
    <name type="scientific">Sulfitobacter guttiformis</name>
    <dbReference type="NCBI Taxonomy" id="74349"/>
    <lineage>
        <taxon>Bacteria</taxon>
        <taxon>Pseudomonadati</taxon>
        <taxon>Pseudomonadota</taxon>
        <taxon>Alphaproteobacteria</taxon>
        <taxon>Rhodobacterales</taxon>
        <taxon>Roseobacteraceae</taxon>
        <taxon>Sulfitobacter</taxon>
    </lineage>
</organism>
<keyword evidence="3" id="KW-1185">Reference proteome</keyword>
<evidence type="ECO:0000313" key="3">
    <source>
        <dbReference type="Proteomes" id="UP000284407"/>
    </source>
</evidence>
<proteinExistence type="predicted"/>
<dbReference type="RefSeq" id="WP_015063180.1">
    <property type="nucleotide sequence ID" value="NC_019362.1"/>
</dbReference>
<sequence length="300" mass="31516">MQETAEWIAVDLSNGCLRVWIMGANGEPIAQAVTDKSAVIETHSGFETALLALVAPYLAQDHRVTCVICSGVAGWNVPYVATPCTPPQRVIAASPAFADPRIKLYIPPALKQMSPPDLMGGEATTIAGLLRSQPEFDGVLCMPGLHTKWVHISAGEIVSFQTSMTGALFDLLSQQSVLQQSVAGTAWDAQSFLTGVGDAMGRPQAIASQLFGIHAATSLLDMSGGAARARLSGLLIGLELAGTRPYWLGRHVAIIGVGDTALHYRTALAEQGVQGQLLEAPPLVLAGLCASYESTQNSAK</sequence>
<dbReference type="InterPro" id="IPR042257">
    <property type="entry name" value="DGOK_C"/>
</dbReference>